<keyword evidence="2" id="KW-1185">Reference proteome</keyword>
<accession>L0DGP6</accession>
<evidence type="ECO:0000313" key="1">
    <source>
        <dbReference type="EMBL" id="AGA28432.1"/>
    </source>
</evidence>
<reference evidence="1 2" key="1">
    <citation type="submission" date="2012-02" db="EMBL/GenBank/DDBJ databases">
        <title>Complete sequence of chromosome of Singulisphaera acidiphila DSM 18658.</title>
        <authorList>
            <consortium name="US DOE Joint Genome Institute (JGI-PGF)"/>
            <person name="Lucas S."/>
            <person name="Copeland A."/>
            <person name="Lapidus A."/>
            <person name="Glavina del Rio T."/>
            <person name="Dalin E."/>
            <person name="Tice H."/>
            <person name="Bruce D."/>
            <person name="Goodwin L."/>
            <person name="Pitluck S."/>
            <person name="Peters L."/>
            <person name="Ovchinnikova G."/>
            <person name="Chertkov O."/>
            <person name="Kyrpides N."/>
            <person name="Mavromatis K."/>
            <person name="Ivanova N."/>
            <person name="Brettin T."/>
            <person name="Detter J.C."/>
            <person name="Han C."/>
            <person name="Larimer F."/>
            <person name="Land M."/>
            <person name="Hauser L."/>
            <person name="Markowitz V."/>
            <person name="Cheng J.-F."/>
            <person name="Hugenholtz P."/>
            <person name="Woyke T."/>
            <person name="Wu D."/>
            <person name="Tindall B."/>
            <person name="Pomrenke H."/>
            <person name="Brambilla E."/>
            <person name="Klenk H.-P."/>
            <person name="Eisen J.A."/>
        </authorList>
    </citation>
    <scope>NUCLEOTIDE SEQUENCE [LARGE SCALE GENOMIC DNA]</scope>
    <source>
        <strain evidence="2">ATCC BAA-1392 / DSM 18658 / VKM B-2454 / MOB10</strain>
    </source>
</reference>
<dbReference type="AlphaFoldDB" id="L0DGP6"/>
<dbReference type="HOGENOM" id="CLU_1420593_0_0_0"/>
<dbReference type="Proteomes" id="UP000010798">
    <property type="component" value="Chromosome"/>
</dbReference>
<evidence type="ECO:0000313" key="2">
    <source>
        <dbReference type="Proteomes" id="UP000010798"/>
    </source>
</evidence>
<sequence>MNRRKIIVVVAAGFLLASGYWVASAASKRRTASRARGWVAESTLIPDPERLAEFQGLNHPARLYTVEPEPVRGKVKARTPEEDQRFREAATIVARARPLPPDRLQYFSWVDREDSPLRIQGWSAFVHQVSPLPGGWAITLKVWPKATRKGGVGVLVYSTYFEEYTWTQADGVLDYVKGVGDPVIPDPSYGR</sequence>
<gene>
    <name evidence="1" type="ordered locus">Sinac_4229</name>
</gene>
<proteinExistence type="predicted"/>
<organism evidence="1 2">
    <name type="scientific">Singulisphaera acidiphila (strain ATCC BAA-1392 / DSM 18658 / VKM B-2454 / MOB10)</name>
    <dbReference type="NCBI Taxonomy" id="886293"/>
    <lineage>
        <taxon>Bacteria</taxon>
        <taxon>Pseudomonadati</taxon>
        <taxon>Planctomycetota</taxon>
        <taxon>Planctomycetia</taxon>
        <taxon>Isosphaerales</taxon>
        <taxon>Isosphaeraceae</taxon>
        <taxon>Singulisphaera</taxon>
    </lineage>
</organism>
<name>L0DGP6_SINAD</name>
<protein>
    <submittedName>
        <fullName evidence="1">Uncharacterized protein</fullName>
    </submittedName>
</protein>
<dbReference type="OrthoDB" id="304184at2"/>
<dbReference type="EMBL" id="CP003364">
    <property type="protein sequence ID" value="AGA28432.1"/>
    <property type="molecule type" value="Genomic_DNA"/>
</dbReference>
<dbReference type="RefSeq" id="WP_015247560.1">
    <property type="nucleotide sequence ID" value="NC_019892.1"/>
</dbReference>
<dbReference type="KEGG" id="saci:Sinac_4229"/>